<keyword evidence="2" id="KW-0645">Protease</keyword>
<evidence type="ECO:0000313" key="6">
    <source>
        <dbReference type="EMBL" id="APT57680.1"/>
    </source>
</evidence>
<dbReference type="Proteomes" id="UP000185494">
    <property type="component" value="Chromosome 1"/>
</dbReference>
<comment type="similarity">
    <text evidence="1">Belongs to the peptidase S49 family.</text>
</comment>
<dbReference type="Proteomes" id="UP001258945">
    <property type="component" value="Unassembled WGS sequence"/>
</dbReference>
<dbReference type="InterPro" id="IPR047272">
    <property type="entry name" value="S49_SppA_C"/>
</dbReference>
<evidence type="ECO:0000259" key="5">
    <source>
        <dbReference type="Pfam" id="PF01343"/>
    </source>
</evidence>
<evidence type="ECO:0000256" key="1">
    <source>
        <dbReference type="ARBA" id="ARBA00008683"/>
    </source>
</evidence>
<dbReference type="SUPFAM" id="SSF52096">
    <property type="entry name" value="ClpP/crotonase"/>
    <property type="match status" value="1"/>
</dbReference>
<dbReference type="Gene3D" id="6.20.330.10">
    <property type="match status" value="1"/>
</dbReference>
<dbReference type="GO" id="GO:0006508">
    <property type="term" value="P:proteolysis"/>
    <property type="evidence" value="ECO:0007669"/>
    <property type="project" value="UniProtKB-KW"/>
</dbReference>
<evidence type="ECO:0000256" key="4">
    <source>
        <dbReference type="ARBA" id="ARBA00022825"/>
    </source>
</evidence>
<dbReference type="Pfam" id="PF01343">
    <property type="entry name" value="Peptidase_S49"/>
    <property type="match status" value="1"/>
</dbReference>
<keyword evidence="4" id="KW-0720">Serine protease</keyword>
<feature type="domain" description="Peptidase S49" evidence="5">
    <location>
        <begin position="81"/>
        <end position="218"/>
    </location>
</feature>
<reference evidence="6 8" key="1">
    <citation type="submission" date="2016-05" db="EMBL/GenBank/DDBJ databases">
        <title>Complete Genome and Methylome Analysis of Psychrotrophic Bacterial Isolates from Antarctic Lake Untersee.</title>
        <authorList>
            <person name="Fomenkov A."/>
            <person name="Akimov V.N."/>
            <person name="Vasilyeva L.V."/>
            <person name="Andersen D."/>
            <person name="Vincze T."/>
            <person name="Roberts R.J."/>
        </authorList>
    </citation>
    <scope>NUCLEOTIDE SEQUENCE [LARGE SCALE GENOMIC DNA]</scope>
    <source>
        <strain evidence="6 8">U14-5</strain>
    </source>
</reference>
<dbReference type="PANTHER" id="PTHR42987">
    <property type="entry name" value="PEPTIDASE S49"/>
    <property type="match status" value="1"/>
</dbReference>
<keyword evidence="3 7" id="KW-0378">Hydrolase</keyword>
<accession>A0A1L7AG39</accession>
<evidence type="ECO:0000313" key="8">
    <source>
        <dbReference type="Proteomes" id="UP000185494"/>
    </source>
</evidence>
<dbReference type="EMBL" id="JAVVDO010000002">
    <property type="protein sequence ID" value="MDT8329778.1"/>
    <property type="molecule type" value="Genomic_DNA"/>
</dbReference>
<dbReference type="InterPro" id="IPR029045">
    <property type="entry name" value="ClpP/crotonase-like_dom_sf"/>
</dbReference>
<gene>
    <name evidence="6" type="ORF">RGI145_11765</name>
    <name evidence="7" type="ORF">RQ831_01860</name>
</gene>
<dbReference type="STRING" id="257708.RGI145_11765"/>
<evidence type="ECO:0000256" key="2">
    <source>
        <dbReference type="ARBA" id="ARBA00022670"/>
    </source>
</evidence>
<dbReference type="EMBL" id="CP015583">
    <property type="protein sequence ID" value="APT57680.1"/>
    <property type="molecule type" value="Genomic_DNA"/>
</dbReference>
<dbReference type="InterPro" id="IPR002142">
    <property type="entry name" value="Peptidase_S49"/>
</dbReference>
<dbReference type="GO" id="GO:0008236">
    <property type="term" value="F:serine-type peptidase activity"/>
    <property type="evidence" value="ECO:0007669"/>
    <property type="project" value="UniProtKB-KW"/>
</dbReference>
<dbReference type="KEGG" id="rgi:RGI145_11765"/>
<name>A0A1L7AG39_9PROT</name>
<dbReference type="EC" id="3.4.21.-" evidence="7"/>
<dbReference type="Gene3D" id="3.90.226.10">
    <property type="entry name" value="2-enoyl-CoA Hydratase, Chain A, domain 1"/>
    <property type="match status" value="1"/>
</dbReference>
<protein>
    <submittedName>
        <fullName evidence="6">Peptidase S49</fullName>
    </submittedName>
    <submittedName>
        <fullName evidence="7">S49 family peptidase</fullName>
        <ecNumber evidence="7">3.4.21.-</ecNumber>
    </submittedName>
</protein>
<sequence length="269" mass="29256">MPLPFFDRRPRVAVIRMSGVIAARATGLGGPGLSAAGLAPVLERAFGLKRLAGVVLAINSPGGSPVQSSLIAARIMRLADEKEVPVIACIEDAGASGGYWIACAADEIVCDPASITGSIGVISQGFGFQEAIERLGVERRVVTAGENKSFLDPFLPPDPAQQERLRELLATLHEEFKDWVRSRRGSRLKAPESEVFSGRFWTGREAVALGLADRLGDLYGEIERRFGQDARIVWLNVRRPRWPWRLFSAAVGATLEILEERSARARLGL</sequence>
<reference evidence="7 9" key="2">
    <citation type="journal article" date="2019" name="Microb. Pathog.">
        <title>Comparison of VITEK 2, MALDI-TOF MS, 16S rRNA gene sequencing, and whole-genome sequencing for identification of Roseomonas mucosa.</title>
        <authorList>
            <person name="Rudolph W.W."/>
            <person name="Gunzer F."/>
            <person name="Trauth M."/>
            <person name="Bunk B."/>
            <person name="Bigge R."/>
            <person name="Schrottner P."/>
        </authorList>
    </citation>
    <scope>NUCLEOTIDE SEQUENCE [LARGE SCALE GENOMIC DNA]</scope>
    <source>
        <strain evidence="7 9">DSM 103800</strain>
    </source>
</reference>
<dbReference type="PANTHER" id="PTHR42987:SF8">
    <property type="entry name" value="PROTEINASE"/>
    <property type="match status" value="1"/>
</dbReference>
<reference evidence="7" key="3">
    <citation type="submission" date="2023-09" db="EMBL/GenBank/DDBJ databases">
        <authorList>
            <person name="Schober I."/>
            <person name="Bunk B."/>
        </authorList>
    </citation>
    <scope>NUCLEOTIDE SEQUENCE</scope>
    <source>
        <strain evidence="7">DSM 103800</strain>
    </source>
</reference>
<keyword evidence="9" id="KW-1185">Reference proteome</keyword>
<dbReference type="AlphaFoldDB" id="A0A1L7AG39"/>
<evidence type="ECO:0000256" key="3">
    <source>
        <dbReference type="ARBA" id="ARBA00022801"/>
    </source>
</evidence>
<evidence type="ECO:0000313" key="9">
    <source>
        <dbReference type="Proteomes" id="UP001258945"/>
    </source>
</evidence>
<dbReference type="RefSeq" id="WP_075798504.1">
    <property type="nucleotide sequence ID" value="NZ_CP015583.1"/>
</dbReference>
<evidence type="ECO:0000313" key="7">
    <source>
        <dbReference type="EMBL" id="MDT8329778.1"/>
    </source>
</evidence>
<proteinExistence type="inferred from homology"/>
<organism evidence="6 8">
    <name type="scientific">Roseomonas gilardii</name>
    <dbReference type="NCBI Taxonomy" id="257708"/>
    <lineage>
        <taxon>Bacteria</taxon>
        <taxon>Pseudomonadati</taxon>
        <taxon>Pseudomonadota</taxon>
        <taxon>Alphaproteobacteria</taxon>
        <taxon>Acetobacterales</taxon>
        <taxon>Roseomonadaceae</taxon>
        <taxon>Roseomonas</taxon>
    </lineage>
</organism>
<dbReference type="CDD" id="cd07023">
    <property type="entry name" value="S49_Sppa_N_C"/>
    <property type="match status" value="1"/>
</dbReference>
<dbReference type="eggNOG" id="COG0616">
    <property type="taxonomic scope" value="Bacteria"/>
</dbReference>